<dbReference type="EnsemblMetazoa" id="GPAI016050-RA">
    <property type="protein sequence ID" value="GPAI016050-PA"/>
    <property type="gene ID" value="GPAI016050"/>
</dbReference>
<evidence type="ECO:0000313" key="1">
    <source>
        <dbReference type="EnsemblMetazoa" id="GPAI016050-PA"/>
    </source>
</evidence>
<organism evidence="1 2">
    <name type="scientific">Glossina pallidipes</name>
    <name type="common">Tsetse fly</name>
    <dbReference type="NCBI Taxonomy" id="7398"/>
    <lineage>
        <taxon>Eukaryota</taxon>
        <taxon>Metazoa</taxon>
        <taxon>Ecdysozoa</taxon>
        <taxon>Arthropoda</taxon>
        <taxon>Hexapoda</taxon>
        <taxon>Insecta</taxon>
        <taxon>Pterygota</taxon>
        <taxon>Neoptera</taxon>
        <taxon>Endopterygota</taxon>
        <taxon>Diptera</taxon>
        <taxon>Brachycera</taxon>
        <taxon>Muscomorpha</taxon>
        <taxon>Hippoboscoidea</taxon>
        <taxon>Glossinidae</taxon>
        <taxon>Glossina</taxon>
    </lineage>
</organism>
<sequence length="165" mass="19056">MKRERDLVGFVEMELETKTLHSNSTCPVDCQEDIFDNHDIQMARRYYSECRIISLHLHYLQSRSSELYYVHVCDGVPTELHAKTSQIHNFPNIASQHVKTLSPRSDLSVAGFDQMNRFVVPANVSRAYLEIKIEMRDKSITGSQTVLLTEVDYTAEVEERVGKIY</sequence>
<keyword evidence="2" id="KW-1185">Reference proteome</keyword>
<dbReference type="AlphaFoldDB" id="A0A1A9ZIT8"/>
<reference evidence="1" key="2">
    <citation type="submission" date="2020-05" db="UniProtKB">
        <authorList>
            <consortium name="EnsemblMetazoa"/>
        </authorList>
    </citation>
    <scope>IDENTIFICATION</scope>
    <source>
        <strain evidence="1">IAEA</strain>
    </source>
</reference>
<accession>A0A1A9ZIT8</accession>
<reference evidence="2" key="1">
    <citation type="submission" date="2014-03" db="EMBL/GenBank/DDBJ databases">
        <authorList>
            <person name="Aksoy S."/>
            <person name="Warren W."/>
            <person name="Wilson R.K."/>
        </authorList>
    </citation>
    <scope>NUCLEOTIDE SEQUENCE [LARGE SCALE GENOMIC DNA]</scope>
    <source>
        <strain evidence="2">IAEA</strain>
    </source>
</reference>
<protein>
    <submittedName>
        <fullName evidence="1">Uncharacterized protein</fullName>
    </submittedName>
</protein>
<dbReference type="Proteomes" id="UP000092445">
    <property type="component" value="Unassembled WGS sequence"/>
</dbReference>
<dbReference type="VEuPathDB" id="VectorBase:GPAI016050"/>
<evidence type="ECO:0000313" key="2">
    <source>
        <dbReference type="Proteomes" id="UP000092445"/>
    </source>
</evidence>
<proteinExistence type="predicted"/>
<name>A0A1A9ZIT8_GLOPL</name>